<evidence type="ECO:0000256" key="7">
    <source>
        <dbReference type="ARBA" id="ARBA00022884"/>
    </source>
</evidence>
<evidence type="ECO:0000256" key="4">
    <source>
        <dbReference type="ARBA" id="ARBA00022759"/>
    </source>
</evidence>
<dbReference type="EMBL" id="WWNE01000011">
    <property type="protein sequence ID" value="NBG66832.1"/>
    <property type="molecule type" value="Genomic_DNA"/>
</dbReference>
<dbReference type="GO" id="GO:0051607">
    <property type="term" value="P:defense response to virus"/>
    <property type="evidence" value="ECO:0007669"/>
    <property type="project" value="UniProtKB-UniRule"/>
</dbReference>
<dbReference type="GO" id="GO:0003723">
    <property type="term" value="F:RNA binding"/>
    <property type="evidence" value="ECO:0007669"/>
    <property type="project" value="UniProtKB-UniRule"/>
</dbReference>
<dbReference type="GO" id="GO:0046872">
    <property type="term" value="F:metal ion binding"/>
    <property type="evidence" value="ECO:0007669"/>
    <property type="project" value="UniProtKB-UniRule"/>
</dbReference>
<evidence type="ECO:0000256" key="12">
    <source>
        <dbReference type="HAMAP-Rule" id="MF_01480"/>
    </source>
</evidence>
<sequence length="1191" mass="138027">MTKKKILGLDIGVSSVGLALVVENEDGKKSIEKMAVRIVPEDPDFHGKFYSGNTASKNLARTTKRGIRRSNQRFKIRRDRLYRTLKKENMFPKESLFQLDALSLYELRARAVSEKVSLEELGRILILLNQRRGFLSNRKANSSEENLTEYKQKIEALENDLGEKTIGQALYEELASSINIQNVLLRERTYLRNSYLEEFDRIWDKQNEYYPNVLTGNSQIDEIKGTLYDEIRNNTIFYQRPLKSQKALVSDCEFEKHHKGVAKSSPFFEMFRAYQRVNDLSWKNDKGEQFYPTKEQKDELINNLINGINLTKQGNLPLKTIKSILGCKSNDKVYFNFEELEGSRTANRIRKALIGAGVQKIDNYLKFDPTISDEKGGLFELWHITYSLSTVEEIVRTLTRRFPFTEEQALFIADNVHYKSDYGKLSTRAIRKLLPHMQNGLNYSSACDEVGYDHSGYKTKIELKEKLDAISPNSLRNPVVEQVLNQVVNAVNLIIEKYGRIDEVRVELARELRNSAKARSRISRLNSSNKKDNDKVRQRLYEEYGLKIVNGRDVKRYNLWKETNCSCLYCDNPITKTDFLSGNAEIEHILPKSRSFSNAMNNFILAHKKCNASKNQMTAYDFMESKGEQALKSYTEKVNKLFNDGKGQISKAKFEKLMCSGEAIPTDFVERMKKDSQYIAKETVKLLRTVCENTYTTTGQITDLLRSEWGLKNVLEELGKPLYRELGMIETKEIKDSKGNVKTIEKIKDWTKRDDHRHHAVDALICALTDQKIIFKLNNLNKIFQYSRETLSMDEIAEMERINENKYDLKEFFAQGAYEFKEPIENLRPKVKKHLDEIFISFKKSNSKVLTKNVNKIKNAEPQVTWVPRASLHEDTIMGKRRRISKKKVILNKKFYNLEDIIDPDIKVFLKQHLKKYSDDTTKAFDSKNLKKSPLVFKGKPLSEVQIFENTNSKRVAISDNVTKAQLDKVIDEEVKKILNKRVDEYGGIKAAFKNIEENPIYFNQKKGIVIKHFSVYDESKTINVRDGVAKTGGNHHALIYKDENGKYSDKVISFSEAVQIGLLNVSETGKPYPIILKEDDTDLGKFQFSMQINDLFVFDLKHSNNPQEENELDFFDEKNRDVISKRLFRVQKMSKKSSGEFDIHFRHHLESTITRNIKEITWINIRSNKLLNRLQKLKISHLGEIVKVGE</sequence>
<feature type="domain" description="HNH Cas9-type" evidence="13">
    <location>
        <begin position="515"/>
        <end position="673"/>
    </location>
</feature>
<reference evidence="14 15" key="1">
    <citation type="submission" date="2019-12" db="EMBL/GenBank/DDBJ databases">
        <authorList>
            <person name="Zhao J."/>
        </authorList>
    </citation>
    <scope>NUCLEOTIDE SEQUENCE [LARGE SCALE GENOMIC DNA]</scope>
    <source>
        <strain evidence="14 15">S-15</strain>
    </source>
</reference>
<feature type="binding site" evidence="12">
    <location>
        <position position="10"/>
    </location>
    <ligand>
        <name>Mg(2+)</name>
        <dbReference type="ChEBI" id="CHEBI:18420"/>
        <label>2</label>
    </ligand>
</feature>
<feature type="binding site" evidence="12">
    <location>
        <position position="511"/>
    </location>
    <ligand>
        <name>Mg(2+)</name>
        <dbReference type="ChEBI" id="CHEBI:18420"/>
        <label>1</label>
    </ligand>
</feature>
<dbReference type="InterPro" id="IPR033114">
    <property type="entry name" value="HNH_CAS9"/>
</dbReference>
<dbReference type="HAMAP" id="MF_01480">
    <property type="entry name" value="Cas9"/>
    <property type="match status" value="1"/>
</dbReference>
<feature type="active site" description="For RuvC-like nuclease domain" evidence="12">
    <location>
        <position position="10"/>
    </location>
</feature>
<feature type="binding site" evidence="12">
    <location>
        <position position="511"/>
    </location>
    <ligand>
        <name>Mg(2+)</name>
        <dbReference type="ChEBI" id="CHEBI:18420"/>
        <label>2</label>
    </ligand>
</feature>
<protein>
    <recommendedName>
        <fullName evidence="12">CRISPR-associated endonuclease Cas9</fullName>
        <ecNumber evidence="12">3.1.-.-</ecNumber>
    </recommendedName>
</protein>
<evidence type="ECO:0000313" key="14">
    <source>
        <dbReference type="EMBL" id="NBG66832.1"/>
    </source>
</evidence>
<accession>A0A6N9NLT1</accession>
<dbReference type="RefSeq" id="WP_160633789.1">
    <property type="nucleotide sequence ID" value="NZ_WWNE01000011.1"/>
</dbReference>
<comment type="caution">
    <text evidence="14">The sequence shown here is derived from an EMBL/GenBank/DDBJ whole genome shotgun (WGS) entry which is preliminary data.</text>
</comment>
<evidence type="ECO:0000256" key="2">
    <source>
        <dbReference type="ARBA" id="ARBA00022722"/>
    </source>
</evidence>
<keyword evidence="4 12" id="KW-0255">Endonuclease</keyword>
<name>A0A6N9NLT1_9FLAO</name>
<dbReference type="Pfam" id="PF18541">
    <property type="entry name" value="RuvC_III"/>
    <property type="match status" value="1"/>
</dbReference>
<keyword evidence="15" id="KW-1185">Reference proteome</keyword>
<organism evidence="14 15">
    <name type="scientific">Acidiluteibacter ferrifornacis</name>
    <dbReference type="NCBI Taxonomy" id="2692424"/>
    <lineage>
        <taxon>Bacteria</taxon>
        <taxon>Pseudomonadati</taxon>
        <taxon>Bacteroidota</taxon>
        <taxon>Flavobacteriia</taxon>
        <taxon>Flavobacteriales</taxon>
        <taxon>Cryomorphaceae</taxon>
        <taxon>Acidiluteibacter</taxon>
    </lineage>
</organism>
<dbReference type="InterPro" id="IPR003615">
    <property type="entry name" value="HNH_nuc"/>
</dbReference>
<evidence type="ECO:0000256" key="1">
    <source>
        <dbReference type="ARBA" id="ARBA00001946"/>
    </source>
</evidence>
<evidence type="ECO:0000259" key="13">
    <source>
        <dbReference type="PROSITE" id="PS51749"/>
    </source>
</evidence>
<dbReference type="SMART" id="SM00507">
    <property type="entry name" value="HNHc"/>
    <property type="match status" value="1"/>
</dbReference>
<keyword evidence="10" id="KW-0464">Manganese</keyword>
<dbReference type="GO" id="GO:0043571">
    <property type="term" value="P:maintenance of CRISPR repeat elements"/>
    <property type="evidence" value="ECO:0007669"/>
    <property type="project" value="UniProtKB-UniRule"/>
</dbReference>
<dbReference type="InterPro" id="IPR041383">
    <property type="entry name" value="RuvC_III"/>
</dbReference>
<gene>
    <name evidence="12 14" type="primary">cas9</name>
    <name evidence="14" type="ORF">GQN54_11960</name>
</gene>
<comment type="function">
    <text evidence="12">CRISPR (clustered regularly interspaced short palindromic repeat) is an adaptive immune system that provides protection against mobile genetic elements (viruses, transposable elements and conjugative plasmids). CRISPR clusters contain spacers, sequences complementary to antecedent mobile elements, and target invading nucleic acids. CRISPR clusters are transcribed and processed into CRISPR RNA (crRNA). In type II CRISPR systems correct processing of pre-crRNA requires a trans-encoded small RNA (tracrRNA), endogenous ribonuclease 3 (rnc) and this protein. The tracrRNA serves as a guide for ribonuclease 3-aided processing of pre-crRNA. Subsequently Cas9/crRNA/tracrRNA endonucleolytically cleaves linear or circular dsDNA target complementary to the spacer; Cas9 is inactive in the absence of the 2 guide RNAs (gRNA). Cas9 recognizes the protospacer adjacent motif (PAM) in the CRISPR repeat sequences to help distinguish self versus nonself, as targets within the bacterial CRISPR locus do not have PAMs. PAM recognition is also required for catalytic activity.</text>
</comment>
<evidence type="ECO:0000256" key="8">
    <source>
        <dbReference type="ARBA" id="ARBA00023118"/>
    </source>
</evidence>
<evidence type="ECO:0000256" key="10">
    <source>
        <dbReference type="ARBA" id="ARBA00023211"/>
    </source>
</evidence>
<dbReference type="Pfam" id="PF13395">
    <property type="entry name" value="HNH_4"/>
    <property type="match status" value="1"/>
</dbReference>
<dbReference type="NCBIfam" id="TIGR01865">
    <property type="entry name" value="cas_Csn1"/>
    <property type="match status" value="1"/>
</dbReference>
<evidence type="ECO:0000313" key="15">
    <source>
        <dbReference type="Proteomes" id="UP000470771"/>
    </source>
</evidence>
<comment type="domain">
    <text evidence="12">Has 2 endonuclease domains. The discontinuous RuvC-like domain cleaves the target DNA noncomplementary to crRNA while the HNH nuclease domain cleaves the target DNA complementary to crRNA.</text>
</comment>
<feature type="binding site" evidence="12">
    <location>
        <position position="507"/>
    </location>
    <ligand>
        <name>Mg(2+)</name>
        <dbReference type="ChEBI" id="CHEBI:18420"/>
        <label>1</label>
    </ligand>
</feature>
<comment type="similarity">
    <text evidence="12">Belongs to the CRISPR-associated Cas9 family.</text>
</comment>
<dbReference type="GO" id="GO:0004519">
    <property type="term" value="F:endonuclease activity"/>
    <property type="evidence" value="ECO:0007669"/>
    <property type="project" value="UniProtKB-UniRule"/>
</dbReference>
<keyword evidence="7 12" id="KW-0694">RNA-binding</keyword>
<evidence type="ECO:0000256" key="9">
    <source>
        <dbReference type="ARBA" id="ARBA00023125"/>
    </source>
</evidence>
<feature type="active site" description="Proton acceptor for HNH nuclease domain" evidence="12">
    <location>
        <position position="588"/>
    </location>
</feature>
<feature type="binding site" evidence="12">
    <location>
        <position position="759"/>
    </location>
    <ligand>
        <name>Mg(2+)</name>
        <dbReference type="ChEBI" id="CHEBI:18420"/>
        <label>2</label>
    </ligand>
</feature>
<evidence type="ECO:0000256" key="11">
    <source>
        <dbReference type="ARBA" id="ARBA00046380"/>
    </source>
</evidence>
<keyword evidence="2 12" id="KW-0540">Nuclease</keyword>
<dbReference type="Proteomes" id="UP000470771">
    <property type="component" value="Unassembled WGS sequence"/>
</dbReference>
<evidence type="ECO:0000256" key="3">
    <source>
        <dbReference type="ARBA" id="ARBA00022723"/>
    </source>
</evidence>
<evidence type="ECO:0000256" key="5">
    <source>
        <dbReference type="ARBA" id="ARBA00022801"/>
    </source>
</evidence>
<dbReference type="GO" id="GO:0016787">
    <property type="term" value="F:hydrolase activity"/>
    <property type="evidence" value="ECO:0007669"/>
    <property type="project" value="UniProtKB-KW"/>
</dbReference>
<keyword evidence="9 12" id="KW-0238">DNA-binding</keyword>
<keyword evidence="3 12" id="KW-0479">Metal-binding</keyword>
<dbReference type="Gene3D" id="3.30.420.10">
    <property type="entry name" value="Ribonuclease H-like superfamily/Ribonuclease H"/>
    <property type="match status" value="3"/>
</dbReference>
<comment type="subunit">
    <text evidence="11 12">Monomer. Binds crRNA and tracrRNA.</text>
</comment>
<dbReference type="EC" id="3.1.-.-" evidence="12"/>
<dbReference type="PROSITE" id="PS51749">
    <property type="entry name" value="HNH_CAS9"/>
    <property type="match status" value="1"/>
</dbReference>
<feature type="binding site" evidence="12">
    <location>
        <position position="10"/>
    </location>
    <ligand>
        <name>Mg(2+)</name>
        <dbReference type="ChEBI" id="CHEBI:18420"/>
        <label>1</label>
    </ligand>
</feature>
<dbReference type="AlphaFoldDB" id="A0A6N9NLT1"/>
<proteinExistence type="inferred from homology"/>
<keyword evidence="6 12" id="KW-0460">Magnesium</keyword>
<evidence type="ECO:0000256" key="6">
    <source>
        <dbReference type="ARBA" id="ARBA00022842"/>
    </source>
</evidence>
<keyword evidence="8 12" id="KW-0051">Antiviral defense</keyword>
<comment type="cofactor">
    <cofactor evidence="1 12">
        <name>Mg(2+)</name>
        <dbReference type="ChEBI" id="CHEBI:18420"/>
    </cofactor>
</comment>
<dbReference type="GO" id="GO:0003677">
    <property type="term" value="F:DNA binding"/>
    <property type="evidence" value="ECO:0007669"/>
    <property type="project" value="UniProtKB-UniRule"/>
</dbReference>
<dbReference type="InterPro" id="IPR028629">
    <property type="entry name" value="Cas9"/>
</dbReference>
<dbReference type="InterPro" id="IPR036397">
    <property type="entry name" value="RNaseH_sf"/>
</dbReference>
<keyword evidence="5 12" id="KW-0378">Hydrolase</keyword>